<evidence type="ECO:0000313" key="2">
    <source>
        <dbReference type="Proteomes" id="UP000002407"/>
    </source>
</evidence>
<dbReference type="KEGG" id="cha:CHAB381_0544"/>
<evidence type="ECO:0000313" key="1">
    <source>
        <dbReference type="EMBL" id="ABS51939.1"/>
    </source>
</evidence>
<protein>
    <submittedName>
        <fullName evidence="1">Uncharacterized protein</fullName>
    </submittedName>
</protein>
<dbReference type="HOGENOM" id="CLU_3267142_0_0_7"/>
<reference evidence="2" key="1">
    <citation type="submission" date="2007-07" db="EMBL/GenBank/DDBJ databases">
        <title>Complete genome sequence of Campylobacter hominis ATCC BAA-381, a commensal isolated from the human gastrointestinal tract.</title>
        <authorList>
            <person name="Fouts D.E."/>
            <person name="Mongodin E.F."/>
            <person name="Puiu D."/>
            <person name="Sebastian Y."/>
            <person name="Miller W.G."/>
            <person name="Mandrell R.E."/>
            <person name="Nelson K.E."/>
        </authorList>
    </citation>
    <scope>NUCLEOTIDE SEQUENCE [LARGE SCALE GENOMIC DNA]</scope>
    <source>
        <strain evidence="2">ATCC BAA-381 / LMG 19568 / NCTC 13146 / CH001A</strain>
    </source>
</reference>
<sequence length="41" mass="4983">MTKYFVYQEFLMNINKFQVLRKTAILNNGGEISKIKFRNFH</sequence>
<name>A7I0U1_CAMHC</name>
<keyword evidence="2" id="KW-1185">Reference proteome</keyword>
<organism evidence="1 2">
    <name type="scientific">Campylobacter hominis (strain ATCC BAA-381 / DSM 21671 / CCUG 45161 / LMG 19568 / NCTC 13146 / CH001A)</name>
    <dbReference type="NCBI Taxonomy" id="360107"/>
    <lineage>
        <taxon>Bacteria</taxon>
        <taxon>Pseudomonadati</taxon>
        <taxon>Campylobacterota</taxon>
        <taxon>Epsilonproteobacteria</taxon>
        <taxon>Campylobacterales</taxon>
        <taxon>Campylobacteraceae</taxon>
        <taxon>Campylobacter</taxon>
    </lineage>
</organism>
<dbReference type="Proteomes" id="UP000002407">
    <property type="component" value="Chromosome"/>
</dbReference>
<accession>A7I0U1</accession>
<proteinExistence type="predicted"/>
<dbReference type="AlphaFoldDB" id="A7I0U1"/>
<dbReference type="STRING" id="360107.CHAB381_0544"/>
<gene>
    <name evidence="1" type="ordered locus">CHAB381_0544</name>
</gene>
<dbReference type="EMBL" id="CP000776">
    <property type="protein sequence ID" value="ABS51939.1"/>
    <property type="molecule type" value="Genomic_DNA"/>
</dbReference>